<reference evidence="4" key="1">
    <citation type="journal article" date="2019" name="Int. J. Syst. Evol. Microbiol.">
        <title>The Global Catalogue of Microorganisms (GCM) 10K type strain sequencing project: providing services to taxonomists for standard genome sequencing and annotation.</title>
        <authorList>
            <consortium name="The Broad Institute Genomics Platform"/>
            <consortium name="The Broad Institute Genome Sequencing Center for Infectious Disease"/>
            <person name="Wu L."/>
            <person name="Ma J."/>
        </authorList>
    </citation>
    <scope>NUCLEOTIDE SEQUENCE [LARGE SCALE GENOMIC DNA]</scope>
    <source>
        <strain evidence="4">CGMCC 1.12477</strain>
    </source>
</reference>
<dbReference type="SUPFAM" id="SSF54593">
    <property type="entry name" value="Glyoxalase/Bleomycin resistance protein/Dihydroxybiphenyl dioxygenase"/>
    <property type="match status" value="1"/>
</dbReference>
<dbReference type="InterPro" id="IPR004360">
    <property type="entry name" value="Glyas_Fos-R_dOase_dom"/>
</dbReference>
<accession>A0ABW4TT49</accession>
<dbReference type="InterPro" id="IPR037523">
    <property type="entry name" value="VOC_core"/>
</dbReference>
<name>A0ABW4TT49_9ACTN</name>
<dbReference type="InterPro" id="IPR029068">
    <property type="entry name" value="Glyas_Bleomycin-R_OHBP_Dase"/>
</dbReference>
<dbReference type="InterPro" id="IPR018146">
    <property type="entry name" value="Glyoxalase_1_CS"/>
</dbReference>
<feature type="domain" description="VOC" evidence="2">
    <location>
        <begin position="23"/>
        <end position="142"/>
    </location>
</feature>
<keyword evidence="1" id="KW-0479">Metal-binding</keyword>
<evidence type="ECO:0000313" key="4">
    <source>
        <dbReference type="Proteomes" id="UP001597351"/>
    </source>
</evidence>
<proteinExistence type="predicted"/>
<organism evidence="3 4">
    <name type="scientific">Nocardioides aestuarii</name>
    <dbReference type="NCBI Taxonomy" id="252231"/>
    <lineage>
        <taxon>Bacteria</taxon>
        <taxon>Bacillati</taxon>
        <taxon>Actinomycetota</taxon>
        <taxon>Actinomycetes</taxon>
        <taxon>Propionibacteriales</taxon>
        <taxon>Nocardioidaceae</taxon>
        <taxon>Nocardioides</taxon>
    </lineage>
</organism>
<keyword evidence="4" id="KW-1185">Reference proteome</keyword>
<dbReference type="Pfam" id="PF00903">
    <property type="entry name" value="Glyoxalase"/>
    <property type="match status" value="1"/>
</dbReference>
<dbReference type="Gene3D" id="3.10.180.10">
    <property type="entry name" value="2,3-Dihydroxybiphenyl 1,2-Dioxygenase, domain 1"/>
    <property type="match status" value="1"/>
</dbReference>
<dbReference type="CDD" id="cd06587">
    <property type="entry name" value="VOC"/>
    <property type="match status" value="1"/>
</dbReference>
<dbReference type="Proteomes" id="UP001597351">
    <property type="component" value="Unassembled WGS sequence"/>
</dbReference>
<dbReference type="PANTHER" id="PTHR21366:SF31">
    <property type="entry name" value="METALLOTHIOL TRANSFERASE FOSB"/>
    <property type="match status" value="1"/>
</dbReference>
<gene>
    <name evidence="3" type="ORF">ACFSDE_20035</name>
</gene>
<sequence length="178" mass="19137">MAARGLALPGPGGTAVSRPLLGAVDHVALSVTDLDRSEQFYTTVLGFVVVMVVPDGRICMHPDTALMLALVRHEKRRGGPFSELDTGVDHLGIAVSSRDDLVRWEHRLADHGVTYTPVRDELFGSHLNFRDPDAIALELTSGNELMATARAEFRSGHASTDDIAAFVAHHVGAEFAVS</sequence>
<dbReference type="RefSeq" id="WP_343921081.1">
    <property type="nucleotide sequence ID" value="NZ_BAAAJT010000003.1"/>
</dbReference>
<evidence type="ECO:0000259" key="2">
    <source>
        <dbReference type="PROSITE" id="PS51819"/>
    </source>
</evidence>
<dbReference type="InterPro" id="IPR050383">
    <property type="entry name" value="GlyoxalaseI/FosfomycinResist"/>
</dbReference>
<protein>
    <submittedName>
        <fullName evidence="3">VOC family protein</fullName>
    </submittedName>
</protein>
<dbReference type="PROSITE" id="PS00934">
    <property type="entry name" value="GLYOXALASE_I_1"/>
    <property type="match status" value="1"/>
</dbReference>
<dbReference type="PANTHER" id="PTHR21366">
    <property type="entry name" value="GLYOXALASE FAMILY PROTEIN"/>
    <property type="match status" value="1"/>
</dbReference>
<comment type="caution">
    <text evidence="3">The sequence shown here is derived from an EMBL/GenBank/DDBJ whole genome shotgun (WGS) entry which is preliminary data.</text>
</comment>
<evidence type="ECO:0000313" key="3">
    <source>
        <dbReference type="EMBL" id="MFD1949105.1"/>
    </source>
</evidence>
<evidence type="ECO:0000256" key="1">
    <source>
        <dbReference type="ARBA" id="ARBA00022723"/>
    </source>
</evidence>
<dbReference type="EMBL" id="JBHUGD010000004">
    <property type="protein sequence ID" value="MFD1949105.1"/>
    <property type="molecule type" value="Genomic_DNA"/>
</dbReference>
<dbReference type="PROSITE" id="PS51819">
    <property type="entry name" value="VOC"/>
    <property type="match status" value="1"/>
</dbReference>